<dbReference type="Proteomes" id="UP000001410">
    <property type="component" value="Chromosome"/>
</dbReference>
<name>A0A0H2VBE6_ECOL6</name>
<evidence type="ECO:0000313" key="2">
    <source>
        <dbReference type="EMBL" id="AAN81693.1"/>
    </source>
</evidence>
<gene>
    <name evidence="2" type="ordered locus">c3241</name>
</gene>
<dbReference type="STRING" id="199310.c3241"/>
<dbReference type="EMBL" id="AE014075">
    <property type="protein sequence ID" value="AAN81693.1"/>
    <property type="molecule type" value="Genomic_DNA"/>
</dbReference>
<protein>
    <submittedName>
        <fullName evidence="2">Uncharacterized protein</fullName>
    </submittedName>
</protein>
<dbReference type="AlphaFoldDB" id="A0A0H2VBE6"/>
<evidence type="ECO:0000256" key="1">
    <source>
        <dbReference type="SAM" id="MobiDB-lite"/>
    </source>
</evidence>
<keyword evidence="3" id="KW-1185">Reference proteome</keyword>
<organism evidence="2 3">
    <name type="scientific">Escherichia coli O6:H1 (strain CFT073 / ATCC 700928 / UPEC)</name>
    <dbReference type="NCBI Taxonomy" id="199310"/>
    <lineage>
        <taxon>Bacteria</taxon>
        <taxon>Pseudomonadati</taxon>
        <taxon>Pseudomonadota</taxon>
        <taxon>Gammaproteobacteria</taxon>
        <taxon>Enterobacterales</taxon>
        <taxon>Enterobacteriaceae</taxon>
        <taxon>Escherichia</taxon>
    </lineage>
</organism>
<sequence length="131" mass="14667">MCRAHWSAPENHVASFFHHSPAAGRRFRERRGNQTERRKTAPLPSSATANGKQVKVLFQRAVFNGMNGVEIFTKQLQVAEIVFQQLPALANFIGPCRLRRRGMGAGKHAVAVKAVIFAIEFFCVHQLRDGL</sequence>
<dbReference type="HOGENOM" id="CLU_1924248_0_0_6"/>
<proteinExistence type="predicted"/>
<dbReference type="KEGG" id="ecc:c3241"/>
<feature type="region of interest" description="Disordered" evidence="1">
    <location>
        <begin position="24"/>
        <end position="48"/>
    </location>
</feature>
<reference evidence="2 3" key="1">
    <citation type="journal article" date="2002" name="Proc. Natl. Acad. Sci. U.S.A.">
        <title>Extensive mosaic structure revealed by the complete genome sequence of uropathogenic Escherichia coli.</title>
        <authorList>
            <person name="Welch R.A."/>
            <person name="Burland V."/>
            <person name="Plunkett G.III."/>
            <person name="Redford P."/>
            <person name="Roesch P."/>
            <person name="Rasko D."/>
            <person name="Buckles E.L."/>
            <person name="Liou S.R."/>
            <person name="Boutin A."/>
            <person name="Hackett J."/>
            <person name="Stroud D."/>
            <person name="Mayhew G.F."/>
            <person name="Rose D.J."/>
            <person name="Zhou S."/>
            <person name="Schwartz D.C."/>
            <person name="Perna N.T."/>
            <person name="Mobley H.L."/>
            <person name="Donnenberg M.S."/>
            <person name="Blattner F.R."/>
        </authorList>
    </citation>
    <scope>NUCLEOTIDE SEQUENCE [LARGE SCALE GENOMIC DNA]</scope>
    <source>
        <strain evidence="3">CFT073 / ATCC 700928 / UPEC</strain>
    </source>
</reference>
<feature type="compositionally biased region" description="Basic and acidic residues" evidence="1">
    <location>
        <begin position="30"/>
        <end position="39"/>
    </location>
</feature>
<accession>A0A0H2VBE6</accession>
<evidence type="ECO:0000313" key="3">
    <source>
        <dbReference type="Proteomes" id="UP000001410"/>
    </source>
</evidence>